<dbReference type="EMBL" id="JABCUS010000015">
    <property type="protein sequence ID" value="NMX03764.1"/>
    <property type="molecule type" value="Genomic_DNA"/>
</dbReference>
<dbReference type="SUPFAM" id="SSF51011">
    <property type="entry name" value="Glycosyl hydrolase domain"/>
    <property type="match status" value="1"/>
</dbReference>
<dbReference type="Proteomes" id="UP000575397">
    <property type="component" value="Unassembled WGS sequence"/>
</dbReference>
<dbReference type="SUPFAM" id="SSF51445">
    <property type="entry name" value="(Trans)glycosidases"/>
    <property type="match status" value="1"/>
</dbReference>
<dbReference type="Pfam" id="PF21365">
    <property type="entry name" value="Glyco_hydro_31_3rd"/>
    <property type="match status" value="1"/>
</dbReference>
<evidence type="ECO:0000256" key="3">
    <source>
        <dbReference type="ARBA" id="ARBA00023295"/>
    </source>
</evidence>
<dbReference type="FunFam" id="3.20.20.80:FF:000053">
    <property type="entry name" value="Alpha-xylosidase YicI"/>
    <property type="match status" value="1"/>
</dbReference>
<dbReference type="AlphaFoldDB" id="A0A7Y0YIF6"/>
<dbReference type="GO" id="GO:0030246">
    <property type="term" value="F:carbohydrate binding"/>
    <property type="evidence" value="ECO:0007669"/>
    <property type="project" value="InterPro"/>
</dbReference>
<evidence type="ECO:0000256" key="4">
    <source>
        <dbReference type="ARBA" id="ARBA00052064"/>
    </source>
</evidence>
<dbReference type="PANTHER" id="PTHR43053:SF4">
    <property type="entry name" value="MYOGENESIS-REGULATING GLYCOSIDASE"/>
    <property type="match status" value="1"/>
</dbReference>
<feature type="domain" description="Glycoside hydrolase family 31 N-terminal" evidence="8">
    <location>
        <begin position="78"/>
        <end position="243"/>
    </location>
</feature>
<evidence type="ECO:0000313" key="11">
    <source>
        <dbReference type="Proteomes" id="UP000575397"/>
    </source>
</evidence>
<evidence type="ECO:0000256" key="2">
    <source>
        <dbReference type="ARBA" id="ARBA00022801"/>
    </source>
</evidence>
<dbReference type="RefSeq" id="WP_169762856.1">
    <property type="nucleotide sequence ID" value="NZ_JABCUQ010000009.1"/>
</dbReference>
<dbReference type="InterPro" id="IPR013780">
    <property type="entry name" value="Glyco_hydro_b"/>
</dbReference>
<organism evidence="10 11">
    <name type="scientific">Mobiluncus mulieris</name>
    <dbReference type="NCBI Taxonomy" id="2052"/>
    <lineage>
        <taxon>Bacteria</taxon>
        <taxon>Bacillati</taxon>
        <taxon>Actinomycetota</taxon>
        <taxon>Actinomycetes</taxon>
        <taxon>Actinomycetales</taxon>
        <taxon>Actinomycetaceae</taxon>
        <taxon>Mobiluncus</taxon>
    </lineage>
</organism>
<dbReference type="CDD" id="cd06593">
    <property type="entry name" value="GH31_xylosidase_YicI"/>
    <property type="match status" value="1"/>
</dbReference>
<dbReference type="SUPFAM" id="SSF117125">
    <property type="entry name" value="Putative glucosidase YicI, C-terminal domain"/>
    <property type="match status" value="1"/>
</dbReference>
<reference evidence="10 11" key="1">
    <citation type="submission" date="2020-04" db="EMBL/GenBank/DDBJ databases">
        <title>Antimicrobial susceptibility and clonality of vaginal-derived multi-drug resistant Mobiluncus isolates in China.</title>
        <authorList>
            <person name="Zhang X."/>
        </authorList>
    </citation>
    <scope>NUCLEOTIDE SEQUENCE [LARGE SCALE GENOMIC DNA]</scope>
    <source>
        <strain evidence="10 11">12</strain>
    </source>
</reference>
<evidence type="ECO:0000259" key="7">
    <source>
        <dbReference type="Pfam" id="PF01055"/>
    </source>
</evidence>
<comment type="similarity">
    <text evidence="1 6">Belongs to the glycosyl hydrolase 31 family.</text>
</comment>
<dbReference type="Gene3D" id="3.20.20.80">
    <property type="entry name" value="Glycosidases"/>
    <property type="match status" value="1"/>
</dbReference>
<dbReference type="Gene3D" id="2.60.40.1180">
    <property type="entry name" value="Golgi alpha-mannosidase II"/>
    <property type="match status" value="2"/>
</dbReference>
<dbReference type="InterPro" id="IPR017853">
    <property type="entry name" value="GH"/>
</dbReference>
<keyword evidence="2 6" id="KW-0378">Hydrolase</keyword>
<dbReference type="InterPro" id="IPR050985">
    <property type="entry name" value="Alpha-glycosidase_related"/>
</dbReference>
<name>A0A7Y0YIF6_9ACTO</name>
<dbReference type="SUPFAM" id="SSF74650">
    <property type="entry name" value="Galactose mutarotase-like"/>
    <property type="match status" value="1"/>
</dbReference>
<gene>
    <name evidence="10" type="primary">yicI</name>
    <name evidence="10" type="ORF">HHJ77_07440</name>
</gene>
<protein>
    <recommendedName>
        <fullName evidence="5">alpha-D-xyloside xylohydrolase</fullName>
        <ecNumber evidence="5">3.2.1.177</ecNumber>
    </recommendedName>
</protein>
<feature type="domain" description="Glycosyl hydrolase family 31 C-terminal" evidence="9">
    <location>
        <begin position="608"/>
        <end position="693"/>
    </location>
</feature>
<keyword evidence="3 6" id="KW-0326">Glycosidase</keyword>
<evidence type="ECO:0000259" key="9">
    <source>
        <dbReference type="Pfam" id="PF21365"/>
    </source>
</evidence>
<dbReference type="GO" id="GO:0061634">
    <property type="term" value="F:alpha-D-xyloside xylohydrolase"/>
    <property type="evidence" value="ECO:0007669"/>
    <property type="project" value="UniProtKB-EC"/>
</dbReference>
<dbReference type="InterPro" id="IPR011013">
    <property type="entry name" value="Gal_mutarotase_sf_dom"/>
</dbReference>
<sequence>MKRFDEAAKPLLRRCHISREATMKFTDGYWLKRKGWTVFHPRQVVDLKLQGNTLKVVSSTRVLQKRGDELDSVQVTTSLTPVADGVIKVRVEHYRGYVEPQPSFTLNNSGDEPIGNIEVDYEELSATVHAGALYAHISGQGEFNIVFSDCSQELTRSKFRCEGVAVSPDGEKFIHEQLVIQPGEFVYGLGERFGPVVKNGQVVDMWNADAGTASEMTYINVPFYLTNRGYGVFVNHPEKVSFEVGSEVNTRVQFSVPGEFLEYYIIYGPTPKEILSRYTLLTGRAPQVPAWTYGLWLSTSFTTDYSEDTVNQFIDRMEELDIPISVMHFDCYWMRPSHWCDFTWNPEFFKDPEGMLKRLHDRGIKVCVWINPYVGQISDFWEEGKERGYFLKCADGSIRQWDHWQSGMAWVDFTNPEAREWYKTQIKKLLRQGVDCFKTDFGERVPTDVVWYNGEDVNRMHNYYTFLYNQTVFQAIREERGENEALVFARSGTAGGQQFPVHWGGDSEPTFESMGETLRGGLSLGLSGYGYWSHDMGGFEGKPNPSVFIRWYPFGMLSSHSRLHGSSSYRVPWMYGEDAVQVAKRFTALKNRLMPYLMEVAEEVTEKGIPILRHMILENPQDLGSAHVDTQYYLGSKIIVAPVLSESGDVDYYLPYEGWTNLLNGERKERSGWYHEKHGLDSLPVMVPDGTILPIGCNRRTPQYDWSEKVCLYIFNPNQGELILRVPNNDENEYTYFQLTRNGQDVEIVSNSPKSWSVNVIGTGDLNILQGELSDEVFSSEIVAGKHIFPKNDTGGKCRKSIRFQYA</sequence>
<proteinExistence type="inferred from homology"/>
<comment type="catalytic activity">
    <reaction evidence="4">
        <text>Hydrolysis of terminal, non-reducing alpha-D-xylose residues with release of alpha-D-xylose.</text>
        <dbReference type="EC" id="3.2.1.177"/>
    </reaction>
</comment>
<accession>A0A7Y0YIF6</accession>
<evidence type="ECO:0000256" key="5">
    <source>
        <dbReference type="ARBA" id="ARBA00066962"/>
    </source>
</evidence>
<dbReference type="InterPro" id="IPR000322">
    <property type="entry name" value="Glyco_hydro_31_TIM"/>
</dbReference>
<comment type="caution">
    <text evidence="10">The sequence shown here is derived from an EMBL/GenBank/DDBJ whole genome shotgun (WGS) entry which is preliminary data.</text>
</comment>
<dbReference type="CDD" id="cd14752">
    <property type="entry name" value="GH31_N"/>
    <property type="match status" value="1"/>
</dbReference>
<dbReference type="EC" id="3.2.1.177" evidence="5"/>
<dbReference type="PANTHER" id="PTHR43053">
    <property type="entry name" value="GLYCOSIDASE FAMILY 31"/>
    <property type="match status" value="1"/>
</dbReference>
<evidence type="ECO:0000256" key="1">
    <source>
        <dbReference type="ARBA" id="ARBA00007806"/>
    </source>
</evidence>
<feature type="domain" description="Glycoside hydrolase family 31 TIM barrel" evidence="7">
    <location>
        <begin position="286"/>
        <end position="598"/>
    </location>
</feature>
<dbReference type="GO" id="GO:0005975">
    <property type="term" value="P:carbohydrate metabolic process"/>
    <property type="evidence" value="ECO:0007669"/>
    <property type="project" value="InterPro"/>
</dbReference>
<evidence type="ECO:0000256" key="6">
    <source>
        <dbReference type="RuleBase" id="RU361185"/>
    </source>
</evidence>
<evidence type="ECO:0000259" key="8">
    <source>
        <dbReference type="Pfam" id="PF13802"/>
    </source>
</evidence>
<dbReference type="Pfam" id="PF13802">
    <property type="entry name" value="Gal_mutarotas_2"/>
    <property type="match status" value="1"/>
</dbReference>
<evidence type="ECO:0000313" key="10">
    <source>
        <dbReference type="EMBL" id="NMX03764.1"/>
    </source>
</evidence>
<dbReference type="Pfam" id="PF01055">
    <property type="entry name" value="Glyco_hydro_31_2nd"/>
    <property type="match status" value="1"/>
</dbReference>
<dbReference type="InterPro" id="IPR025887">
    <property type="entry name" value="Glyco_hydro_31_N_dom"/>
</dbReference>
<dbReference type="NCBIfam" id="NF007940">
    <property type="entry name" value="PRK10658.1"/>
    <property type="match status" value="1"/>
</dbReference>
<dbReference type="InterPro" id="IPR048395">
    <property type="entry name" value="Glyco_hydro_31_C"/>
</dbReference>
<dbReference type="Gene3D" id="2.60.40.1760">
    <property type="entry name" value="glycosyl hydrolase (family 31)"/>
    <property type="match status" value="1"/>
</dbReference>